<feature type="binding site" evidence="2">
    <location>
        <position position="105"/>
    </location>
    <ligand>
        <name>Mg(2+)</name>
        <dbReference type="ChEBI" id="CHEBI:18420"/>
    </ligand>
</feature>
<organism evidence="4 5">
    <name type="scientific">Leptothoe kymatousa TAU-MAC 1615</name>
    <dbReference type="NCBI Taxonomy" id="2364775"/>
    <lineage>
        <taxon>Bacteria</taxon>
        <taxon>Bacillati</taxon>
        <taxon>Cyanobacteriota</taxon>
        <taxon>Cyanophyceae</taxon>
        <taxon>Nodosilineales</taxon>
        <taxon>Cymatolegaceae</taxon>
        <taxon>Leptothoe</taxon>
        <taxon>Leptothoe kymatousa</taxon>
    </lineage>
</organism>
<keyword evidence="2 4" id="KW-0548">Nucleotidyltransferase</keyword>
<protein>
    <recommendedName>
        <fullName evidence="2">DNA polymerase IV</fullName>
        <shortName evidence="2">Pol IV</shortName>
        <ecNumber evidence="2">2.7.7.7</ecNumber>
    </recommendedName>
</protein>
<gene>
    <name evidence="2 4" type="primary">dinB</name>
    <name evidence="4" type="ORF">IXB28_09700</name>
</gene>
<dbReference type="Proteomes" id="UP001196661">
    <property type="component" value="Unassembled WGS sequence"/>
</dbReference>
<dbReference type="Gene3D" id="3.30.70.270">
    <property type="match status" value="1"/>
</dbReference>
<dbReference type="InterPro" id="IPR050116">
    <property type="entry name" value="DNA_polymerase-Y"/>
</dbReference>
<dbReference type="EC" id="2.7.7.7" evidence="2"/>
<keyword evidence="2" id="KW-0238">DNA-binding</keyword>
<comment type="cofactor">
    <cofactor evidence="2">
        <name>Mg(2+)</name>
        <dbReference type="ChEBI" id="CHEBI:18420"/>
    </cofactor>
    <text evidence="2">Binds 2 magnesium ions per subunit.</text>
</comment>
<dbReference type="GO" id="GO:0003887">
    <property type="term" value="F:DNA-directed DNA polymerase activity"/>
    <property type="evidence" value="ECO:0007669"/>
    <property type="project" value="UniProtKB-EC"/>
</dbReference>
<keyword evidence="5" id="KW-1185">Reference proteome</keyword>
<dbReference type="Pfam" id="PF11798">
    <property type="entry name" value="IMS_HHH"/>
    <property type="match status" value="1"/>
</dbReference>
<feature type="site" description="Substrate discrimination" evidence="2">
    <location>
        <position position="15"/>
    </location>
</feature>
<dbReference type="PANTHER" id="PTHR11076:SF33">
    <property type="entry name" value="DNA POLYMERASE KAPPA"/>
    <property type="match status" value="1"/>
</dbReference>
<keyword evidence="2" id="KW-0460">Magnesium</keyword>
<feature type="active site" evidence="2">
    <location>
        <position position="106"/>
    </location>
</feature>
<dbReference type="SUPFAM" id="SSF100879">
    <property type="entry name" value="Lesion bypass DNA polymerase (Y-family), little finger domain"/>
    <property type="match status" value="1"/>
</dbReference>
<keyword evidence="2" id="KW-0239">DNA-directed DNA polymerase</keyword>
<dbReference type="InterPro" id="IPR036775">
    <property type="entry name" value="DNA_pol_Y-fam_lit_finger_sf"/>
</dbReference>
<comment type="caution">
    <text evidence="4">The sequence shown here is derived from an EMBL/GenBank/DDBJ whole genome shotgun (WGS) entry which is preliminary data.</text>
</comment>
<dbReference type="Pfam" id="PF11799">
    <property type="entry name" value="IMS_C"/>
    <property type="match status" value="1"/>
</dbReference>
<evidence type="ECO:0000256" key="1">
    <source>
        <dbReference type="ARBA" id="ARBA00010945"/>
    </source>
</evidence>
<dbReference type="InterPro" id="IPR022880">
    <property type="entry name" value="DNApol_IV"/>
</dbReference>
<keyword evidence="2 4" id="KW-0808">Transferase</keyword>
<evidence type="ECO:0000313" key="4">
    <source>
        <dbReference type="EMBL" id="MBT9312479.1"/>
    </source>
</evidence>
<keyword evidence="4" id="KW-0560">Oxidoreductase</keyword>
<dbReference type="Gene3D" id="3.40.1170.60">
    <property type="match status" value="1"/>
</dbReference>
<dbReference type="PANTHER" id="PTHR11076">
    <property type="entry name" value="DNA REPAIR POLYMERASE UMUC / TRANSFERASE FAMILY MEMBER"/>
    <property type="match status" value="1"/>
</dbReference>
<comment type="catalytic activity">
    <reaction evidence="2">
        <text>DNA(n) + a 2'-deoxyribonucleoside 5'-triphosphate = DNA(n+1) + diphosphate</text>
        <dbReference type="Rhea" id="RHEA:22508"/>
        <dbReference type="Rhea" id="RHEA-COMP:17339"/>
        <dbReference type="Rhea" id="RHEA-COMP:17340"/>
        <dbReference type="ChEBI" id="CHEBI:33019"/>
        <dbReference type="ChEBI" id="CHEBI:61560"/>
        <dbReference type="ChEBI" id="CHEBI:173112"/>
        <dbReference type="EC" id="2.7.7.7"/>
    </reaction>
</comment>
<accession>A0ABS5Y540</accession>
<keyword evidence="2" id="KW-0234">DNA repair</keyword>
<comment type="function">
    <text evidence="2">Poorly processive, error-prone DNA polymerase involved in untargeted mutagenesis. Copies undamaged DNA at stalled replication forks, which arise in vivo from mismatched or misaligned primer ends. These misaligned primers can be extended by PolIV. Exhibits no 3'-5' exonuclease (proofreading) activity. May be involved in translesional synthesis, in conjunction with the beta clamp from PolIII.</text>
</comment>
<dbReference type="PROSITE" id="PS50173">
    <property type="entry name" value="UMUC"/>
    <property type="match status" value="1"/>
</dbReference>
<dbReference type="RefSeq" id="WP_215618373.1">
    <property type="nucleotide sequence ID" value="NZ_JADOER010000008.1"/>
</dbReference>
<dbReference type="InterPro" id="IPR024728">
    <property type="entry name" value="PolY_HhH_motif"/>
</dbReference>
<keyword evidence="2" id="KW-0227">DNA damage</keyword>
<evidence type="ECO:0000313" key="5">
    <source>
        <dbReference type="Proteomes" id="UP001196661"/>
    </source>
</evidence>
<dbReference type="Gene3D" id="3.30.1490.100">
    <property type="entry name" value="DNA polymerase, Y-family, little finger domain"/>
    <property type="match status" value="1"/>
</dbReference>
<reference evidence="4 5" key="1">
    <citation type="journal article" date="2021" name="Mar. Drugs">
        <title>Genome Reduction and Secondary Metabolism of the Marine Sponge-Associated Cyanobacterium Leptothoe.</title>
        <authorList>
            <person name="Konstantinou D."/>
            <person name="Popin R.V."/>
            <person name="Fewer D.P."/>
            <person name="Sivonen K."/>
            <person name="Gkelis S."/>
        </authorList>
    </citation>
    <scope>NUCLEOTIDE SEQUENCE [LARGE SCALE GENOMIC DNA]</scope>
    <source>
        <strain evidence="4 5">TAU-MAC 1615</strain>
    </source>
</reference>
<proteinExistence type="inferred from homology"/>
<sequence length="354" mass="39326">MEHRKILHVDMDAFYASIEQRDHVEYRDRPIVVGGRPDQRGAVAAASYEARRYGIHSAMPSRVAVQRCPHVVFVRPRFEVYRQVSAQIRAIFRDYTDLVEPLSLDEAYLDVTGRDSAIATAKAIKQRIADTTELTASAGVSINKFLAKMASDVNKPNGLFVILPGDAMAFIANLPIEKFHGIGPATARKMKQLGIETGAQLQQYGEADLVKHFGKVGRHYFHIAHAQDNRQVNPNRIRKSVGAERSFTEDLSNVGAMATALGAIVAEVETRLIKAKKMGHTLTVKIKYADYRQVTRSRTVDVPMQRATDMEPLAQALLTHHLEPHPEVRLLGVAMGNLVPAEGGKYQQLSLPME</sequence>
<dbReference type="GO" id="GO:0016491">
    <property type="term" value="F:oxidoreductase activity"/>
    <property type="evidence" value="ECO:0007669"/>
    <property type="project" value="UniProtKB-KW"/>
</dbReference>
<dbReference type="SUPFAM" id="SSF56672">
    <property type="entry name" value="DNA/RNA polymerases"/>
    <property type="match status" value="1"/>
</dbReference>
<comment type="subunit">
    <text evidence="2">Monomer.</text>
</comment>
<evidence type="ECO:0000259" key="3">
    <source>
        <dbReference type="PROSITE" id="PS50173"/>
    </source>
</evidence>
<dbReference type="CDD" id="cd03586">
    <property type="entry name" value="PolY_Pol_IV_kappa"/>
    <property type="match status" value="1"/>
</dbReference>
<dbReference type="HAMAP" id="MF_01113">
    <property type="entry name" value="DNApol_IV"/>
    <property type="match status" value="1"/>
</dbReference>
<feature type="domain" description="UmuC" evidence="3">
    <location>
        <begin position="6"/>
        <end position="183"/>
    </location>
</feature>
<evidence type="ECO:0000256" key="2">
    <source>
        <dbReference type="HAMAP-Rule" id="MF_01113"/>
    </source>
</evidence>
<comment type="subcellular location">
    <subcellularLocation>
        <location evidence="2">Cytoplasm</location>
    </subcellularLocation>
</comment>
<dbReference type="InterPro" id="IPR001126">
    <property type="entry name" value="UmuC"/>
</dbReference>
<keyword evidence="2" id="KW-0479">Metal-binding</keyword>
<keyword evidence="2" id="KW-0235">DNA replication</keyword>
<dbReference type="Pfam" id="PF00817">
    <property type="entry name" value="IMS"/>
    <property type="match status" value="1"/>
</dbReference>
<dbReference type="InterPro" id="IPR043502">
    <property type="entry name" value="DNA/RNA_pol_sf"/>
</dbReference>
<feature type="binding site" evidence="2">
    <location>
        <position position="10"/>
    </location>
    <ligand>
        <name>Mg(2+)</name>
        <dbReference type="ChEBI" id="CHEBI:18420"/>
    </ligand>
</feature>
<name>A0ABS5Y540_9CYAN</name>
<comment type="similarity">
    <text evidence="1 2">Belongs to the DNA polymerase type-Y family.</text>
</comment>
<keyword evidence="2" id="KW-0515">Mutator protein</keyword>
<dbReference type="InterPro" id="IPR017961">
    <property type="entry name" value="DNA_pol_Y-fam_little_finger"/>
</dbReference>
<dbReference type="Gene3D" id="1.10.150.20">
    <property type="entry name" value="5' to 3' exonuclease, C-terminal subdomain"/>
    <property type="match status" value="1"/>
</dbReference>
<dbReference type="NCBIfam" id="NF002677">
    <property type="entry name" value="PRK02406.1"/>
    <property type="match status" value="1"/>
</dbReference>
<dbReference type="EMBL" id="JADOER010000008">
    <property type="protein sequence ID" value="MBT9312479.1"/>
    <property type="molecule type" value="Genomic_DNA"/>
</dbReference>
<dbReference type="InterPro" id="IPR043128">
    <property type="entry name" value="Rev_trsase/Diguanyl_cyclase"/>
</dbReference>
<keyword evidence="2" id="KW-0963">Cytoplasm</keyword>